<protein>
    <submittedName>
        <fullName evidence="10">RanBP2-type domain-containing protein</fullName>
    </submittedName>
</protein>
<dbReference type="GO" id="GO:0004140">
    <property type="term" value="F:dephospho-CoA kinase activity"/>
    <property type="evidence" value="ECO:0007669"/>
    <property type="project" value="InterPro"/>
</dbReference>
<feature type="region of interest" description="Disordered" evidence="7">
    <location>
        <begin position="562"/>
        <end position="605"/>
    </location>
</feature>
<evidence type="ECO:0000256" key="7">
    <source>
        <dbReference type="SAM" id="MobiDB-lite"/>
    </source>
</evidence>
<reference evidence="10" key="1">
    <citation type="submission" date="2022-11" db="UniProtKB">
        <authorList>
            <consortium name="WormBaseParasite"/>
        </authorList>
    </citation>
    <scope>IDENTIFICATION</scope>
</reference>
<feature type="region of interest" description="Disordered" evidence="7">
    <location>
        <begin position="636"/>
        <end position="686"/>
    </location>
</feature>
<evidence type="ECO:0000313" key="10">
    <source>
        <dbReference type="WBParaSite" id="Gr19_v10_g4286.t1"/>
    </source>
</evidence>
<organism evidence="9 10">
    <name type="scientific">Globodera rostochiensis</name>
    <name type="common">Golden nematode worm</name>
    <name type="synonym">Heterodera rostochiensis</name>
    <dbReference type="NCBI Taxonomy" id="31243"/>
    <lineage>
        <taxon>Eukaryota</taxon>
        <taxon>Metazoa</taxon>
        <taxon>Ecdysozoa</taxon>
        <taxon>Nematoda</taxon>
        <taxon>Chromadorea</taxon>
        <taxon>Rhabditida</taxon>
        <taxon>Tylenchina</taxon>
        <taxon>Tylenchomorpha</taxon>
        <taxon>Tylenchoidea</taxon>
        <taxon>Heteroderidae</taxon>
        <taxon>Heteroderinae</taxon>
        <taxon>Globodera</taxon>
    </lineage>
</organism>
<dbReference type="InterPro" id="IPR001977">
    <property type="entry name" value="Depp_CoAkinase"/>
</dbReference>
<dbReference type="PANTHER" id="PTHR10695">
    <property type="entry name" value="DEPHOSPHO-COA KINASE-RELATED"/>
    <property type="match status" value="1"/>
</dbReference>
<dbReference type="SUPFAM" id="SSF90209">
    <property type="entry name" value="Ran binding protein zinc finger-like"/>
    <property type="match status" value="1"/>
</dbReference>
<dbReference type="Gene3D" id="4.10.1060.10">
    <property type="entry name" value="Zinc finger, RanBP2-type"/>
    <property type="match status" value="1"/>
</dbReference>
<evidence type="ECO:0000256" key="2">
    <source>
        <dbReference type="ARBA" id="ARBA00022741"/>
    </source>
</evidence>
<accession>A0A914HV79</accession>
<dbReference type="GO" id="GO:0008270">
    <property type="term" value="F:zinc ion binding"/>
    <property type="evidence" value="ECO:0007669"/>
    <property type="project" value="UniProtKB-KW"/>
</dbReference>
<evidence type="ECO:0000256" key="1">
    <source>
        <dbReference type="ARBA" id="ARBA00022723"/>
    </source>
</evidence>
<evidence type="ECO:0000256" key="3">
    <source>
        <dbReference type="ARBA" id="ARBA00022771"/>
    </source>
</evidence>
<keyword evidence="2" id="KW-0547">Nucleotide-binding</keyword>
<dbReference type="AlphaFoldDB" id="A0A914HV79"/>
<dbReference type="PROSITE" id="PS50199">
    <property type="entry name" value="ZF_RANBP2_2"/>
    <property type="match status" value="1"/>
</dbReference>
<evidence type="ECO:0000313" key="9">
    <source>
        <dbReference type="Proteomes" id="UP000887572"/>
    </source>
</evidence>
<dbReference type="InterPro" id="IPR001876">
    <property type="entry name" value="Znf_RanBP2"/>
</dbReference>
<keyword evidence="3 6" id="KW-0863">Zinc-finger</keyword>
<keyword evidence="9" id="KW-1185">Reference proteome</keyword>
<dbReference type="PANTHER" id="PTHR10695:SF46">
    <property type="entry name" value="BIFUNCTIONAL COENZYME A SYNTHASE-RELATED"/>
    <property type="match status" value="1"/>
</dbReference>
<dbReference type="NCBIfam" id="TIGR00152">
    <property type="entry name" value="dephospho-CoA kinase"/>
    <property type="match status" value="1"/>
</dbReference>
<dbReference type="CDD" id="cd02022">
    <property type="entry name" value="DPCK"/>
    <property type="match status" value="1"/>
</dbReference>
<dbReference type="Pfam" id="PF01121">
    <property type="entry name" value="CoaE"/>
    <property type="match status" value="1"/>
</dbReference>
<keyword evidence="4" id="KW-0862">Zinc</keyword>
<dbReference type="SUPFAM" id="SSF52374">
    <property type="entry name" value="Nucleotidylyl transferase"/>
    <property type="match status" value="1"/>
</dbReference>
<dbReference type="InterPro" id="IPR014729">
    <property type="entry name" value="Rossmann-like_a/b/a_fold"/>
</dbReference>
<dbReference type="Proteomes" id="UP000887572">
    <property type="component" value="Unplaced"/>
</dbReference>
<dbReference type="InterPro" id="IPR036443">
    <property type="entry name" value="Znf_RanBP2_sf"/>
</dbReference>
<evidence type="ECO:0000259" key="8">
    <source>
        <dbReference type="PROSITE" id="PS50199"/>
    </source>
</evidence>
<keyword evidence="5" id="KW-0067">ATP-binding</keyword>
<dbReference type="InterPro" id="IPR027417">
    <property type="entry name" value="P-loop_NTPase"/>
</dbReference>
<dbReference type="GO" id="GO:0005524">
    <property type="term" value="F:ATP binding"/>
    <property type="evidence" value="ECO:0007669"/>
    <property type="project" value="UniProtKB-KW"/>
</dbReference>
<feature type="compositionally biased region" description="Gly residues" evidence="7">
    <location>
        <begin position="562"/>
        <end position="575"/>
    </location>
</feature>
<dbReference type="CDD" id="cd02164">
    <property type="entry name" value="PPAT_CoAS"/>
    <property type="match status" value="1"/>
</dbReference>
<evidence type="ECO:0000256" key="6">
    <source>
        <dbReference type="PROSITE-ProRule" id="PRU00322"/>
    </source>
</evidence>
<dbReference type="Gene3D" id="3.40.50.620">
    <property type="entry name" value="HUPs"/>
    <property type="match status" value="1"/>
</dbReference>
<dbReference type="GO" id="GO:0015937">
    <property type="term" value="P:coenzyme A biosynthetic process"/>
    <property type="evidence" value="ECO:0007669"/>
    <property type="project" value="InterPro"/>
</dbReference>
<proteinExistence type="inferred from homology"/>
<keyword evidence="1" id="KW-0479">Metal-binding</keyword>
<name>A0A914HV79_GLORO</name>
<dbReference type="Pfam" id="PF01467">
    <property type="entry name" value="CTP_transf_like"/>
    <property type="match status" value="1"/>
</dbReference>
<evidence type="ECO:0000256" key="5">
    <source>
        <dbReference type="ARBA" id="ARBA00022840"/>
    </source>
</evidence>
<dbReference type="HAMAP" id="MF_00376">
    <property type="entry name" value="Dephospho_CoA_kinase"/>
    <property type="match status" value="1"/>
</dbReference>
<dbReference type="PROSITE" id="PS51219">
    <property type="entry name" value="DPCK"/>
    <property type="match status" value="1"/>
</dbReference>
<sequence>MEGSASIDVGLLVLRGNEALIRQKLTLLLKITIPKVRQRLYVHLEEMEGIRALLPTIYLNASTIEPQIDLRVLLDIKRNIPVDRVFYDEVKDPDRPSFPMLREENGPVYSMNNLTATNHAGKRYEHVVLGGTFDRLHNGHKVLLSEAAMLARKQITCGVTDGKMNESKILCELLEPVGKRCRSVVEFIEDISDGISCNAQPIYDPFGPAIEGNHFQAIVVSEETLKGGKAVNAKRVENGFNNLDICLVDVLKNDCPDAVLKENKISSSLKRRELLGTVLAEPRKPKEAISNEHYVIGLTGGIASGKTHIAKYLADKGCEVIECDSLVHQLYENNEELRLKLKQEFGDEIVENNNINRNRLADIVFGNKEKLAQLNALVWPVVVESVRATIKQTKKKIAVIDAALLLEAGWGDYVDQVWTVFVPRKVAIERVCVRDKVSEDKACGRIDNQFPNDQRIAKSNVVFCSQWDYSETERQVQKALDTVKQRYLGESKCPSNLLRIASCFCSVRTCSVLCFKTHKESGKCKTQHNWKQIHGLSHFNEEISIGDQKFLQEINQQMKGIGGGRDFRGFDGGGRVTPRGGRGRGDGRGRGAFGARGGRGGAGARGGGGLEMRLGDWNCPCSNVNFAFRKECNSCHAPRGPQGSGLPQGAFAGGPPPPGEFPAGGGPMRGYDSGGGGGFVERSHPY</sequence>
<dbReference type="SMART" id="SM00547">
    <property type="entry name" value="ZnF_RBZ"/>
    <property type="match status" value="1"/>
</dbReference>
<dbReference type="Gene3D" id="3.40.50.300">
    <property type="entry name" value="P-loop containing nucleotide triphosphate hydrolases"/>
    <property type="match status" value="1"/>
</dbReference>
<evidence type="ECO:0000256" key="4">
    <source>
        <dbReference type="ARBA" id="ARBA00022833"/>
    </source>
</evidence>
<dbReference type="SUPFAM" id="SSF52540">
    <property type="entry name" value="P-loop containing nucleoside triphosphate hydrolases"/>
    <property type="match status" value="1"/>
</dbReference>
<dbReference type="FunFam" id="3.40.50.620:FF:000089">
    <property type="entry name" value="Bifunctional coenzyme A synthase"/>
    <property type="match status" value="1"/>
</dbReference>
<feature type="domain" description="RanBP2-type" evidence="8">
    <location>
        <begin position="613"/>
        <end position="641"/>
    </location>
</feature>
<dbReference type="InterPro" id="IPR004821">
    <property type="entry name" value="Cyt_trans-like"/>
</dbReference>
<dbReference type="WBParaSite" id="Gr19_v10_g4286.t1">
    <property type="protein sequence ID" value="Gr19_v10_g4286.t1"/>
    <property type="gene ID" value="Gr19_v10_g4286"/>
</dbReference>
<feature type="compositionally biased region" description="Gly residues" evidence="7">
    <location>
        <begin position="590"/>
        <end position="605"/>
    </location>
</feature>
<feature type="compositionally biased region" description="Gly residues" evidence="7">
    <location>
        <begin position="662"/>
        <end position="679"/>
    </location>
</feature>